<proteinExistence type="predicted"/>
<organism evidence="1 2">
    <name type="scientific">Gnathostoma spinigerum</name>
    <dbReference type="NCBI Taxonomy" id="75299"/>
    <lineage>
        <taxon>Eukaryota</taxon>
        <taxon>Metazoa</taxon>
        <taxon>Ecdysozoa</taxon>
        <taxon>Nematoda</taxon>
        <taxon>Chromadorea</taxon>
        <taxon>Rhabditida</taxon>
        <taxon>Spirurina</taxon>
        <taxon>Gnathostomatomorpha</taxon>
        <taxon>Gnathostomatoidea</taxon>
        <taxon>Gnathostomatidae</taxon>
        <taxon>Gnathostoma</taxon>
    </lineage>
</organism>
<name>A0ABD6EIW1_9BILA</name>
<accession>A0ABD6EIW1</accession>
<dbReference type="Proteomes" id="UP001608902">
    <property type="component" value="Unassembled WGS sequence"/>
</dbReference>
<gene>
    <name evidence="1" type="ORF">AB6A40_006613</name>
</gene>
<evidence type="ECO:0000313" key="1">
    <source>
        <dbReference type="EMBL" id="MFH4979904.1"/>
    </source>
</evidence>
<keyword evidence="2" id="KW-1185">Reference proteome</keyword>
<dbReference type="EMBL" id="JBGFUD010004793">
    <property type="protein sequence ID" value="MFH4979904.1"/>
    <property type="molecule type" value="Genomic_DNA"/>
</dbReference>
<evidence type="ECO:0000313" key="2">
    <source>
        <dbReference type="Proteomes" id="UP001608902"/>
    </source>
</evidence>
<sequence length="85" mass="9738">MDVVSNQESLSHTECSKEKVPKCKYLFIFLDHSGNCNRNSILGFQRFSSESGELLADIRPQKHVKRRRPGPSLSVAFVYPIRNGW</sequence>
<protein>
    <submittedName>
        <fullName evidence="1">Uncharacterized protein</fullName>
    </submittedName>
</protein>
<reference evidence="1 2" key="1">
    <citation type="submission" date="2024-08" db="EMBL/GenBank/DDBJ databases">
        <title>Gnathostoma spinigerum genome.</title>
        <authorList>
            <person name="Gonzalez-Bertolin B."/>
            <person name="Monzon S."/>
            <person name="Zaballos A."/>
            <person name="Jimenez P."/>
            <person name="Dekumyoy P."/>
            <person name="Varona S."/>
            <person name="Cuesta I."/>
            <person name="Sumanam S."/>
            <person name="Adisakwattana P."/>
            <person name="Gasser R.B."/>
            <person name="Hernandez-Gonzalez A."/>
            <person name="Young N.D."/>
            <person name="Perteguer M.J."/>
        </authorList>
    </citation>
    <scope>NUCLEOTIDE SEQUENCE [LARGE SCALE GENOMIC DNA]</scope>
    <source>
        <strain evidence="1">AL3</strain>
        <tissue evidence="1">Liver</tissue>
    </source>
</reference>
<comment type="caution">
    <text evidence="1">The sequence shown here is derived from an EMBL/GenBank/DDBJ whole genome shotgun (WGS) entry which is preliminary data.</text>
</comment>
<dbReference type="AlphaFoldDB" id="A0ABD6EIW1"/>